<dbReference type="Proteomes" id="UP001460270">
    <property type="component" value="Unassembled WGS sequence"/>
</dbReference>
<dbReference type="Gene3D" id="3.30.70.1820">
    <property type="entry name" value="L1 transposable element, RRM domain"/>
    <property type="match status" value="1"/>
</dbReference>
<sequence>MAHPQSLCLCSLSSSSPSSPSSPPPLSHRSNYSPVKDKPVNQTLNCHIPLSPHLVVPASHSNTTYSLPLLPSLGTPPSSNPPSNTPLLSPTDGSFPLGSGVDSSSTCLWIDRALGRQGRGAADMRPLKWREGLCECVRGWTDESWGVLYARQLFGVRKMPKASKHTEKDSAAENLSSSANVESANASLSPALSALLEQHRTAIAADFRATFDVVNGKLDTIQAVVTGQGKRISDLESNAEDVSQRLANLEAACESLKKDNKQLKSKLSDLEGRSRRQNLRIVGLPESVEGPRPTVFFSQFLVEVFGAQTLPSPPELDRAHRSLVPKPGLNERPRAVIIRFHRFQTKDLVIREARKRGALEYRGHKILFYEDYTADVLQQRAEYKDVMGELYRSGFRPSLLFPAKLRITLPDGERRWLSSVQEATRFIQSTEKN</sequence>
<evidence type="ECO:0000256" key="1">
    <source>
        <dbReference type="SAM" id="Coils"/>
    </source>
</evidence>
<dbReference type="AlphaFoldDB" id="A0AAW0N1P5"/>
<feature type="region of interest" description="Disordered" evidence="2">
    <location>
        <begin position="161"/>
        <end position="180"/>
    </location>
</feature>
<evidence type="ECO:0008006" key="5">
    <source>
        <dbReference type="Google" id="ProtNLM"/>
    </source>
</evidence>
<gene>
    <name evidence="3" type="ORF">WMY93_024583</name>
</gene>
<dbReference type="EMBL" id="JBBPFD010000018">
    <property type="protein sequence ID" value="KAK7889023.1"/>
    <property type="molecule type" value="Genomic_DNA"/>
</dbReference>
<organism evidence="3 4">
    <name type="scientific">Mugilogobius chulae</name>
    <name type="common">yellowstripe goby</name>
    <dbReference type="NCBI Taxonomy" id="88201"/>
    <lineage>
        <taxon>Eukaryota</taxon>
        <taxon>Metazoa</taxon>
        <taxon>Chordata</taxon>
        <taxon>Craniata</taxon>
        <taxon>Vertebrata</taxon>
        <taxon>Euteleostomi</taxon>
        <taxon>Actinopterygii</taxon>
        <taxon>Neopterygii</taxon>
        <taxon>Teleostei</taxon>
        <taxon>Neoteleostei</taxon>
        <taxon>Acanthomorphata</taxon>
        <taxon>Gobiaria</taxon>
        <taxon>Gobiiformes</taxon>
        <taxon>Gobioidei</taxon>
        <taxon>Gobiidae</taxon>
        <taxon>Gobionellinae</taxon>
        <taxon>Mugilogobius</taxon>
    </lineage>
</organism>
<dbReference type="InterPro" id="IPR004244">
    <property type="entry name" value="Transposase_22"/>
</dbReference>
<evidence type="ECO:0000313" key="4">
    <source>
        <dbReference type="Proteomes" id="UP001460270"/>
    </source>
</evidence>
<protein>
    <recommendedName>
        <fullName evidence="5">L1 transposable element RRM domain-containing protein</fullName>
    </recommendedName>
</protein>
<comment type="caution">
    <text evidence="3">The sequence shown here is derived from an EMBL/GenBank/DDBJ whole genome shotgun (WGS) entry which is preliminary data.</text>
</comment>
<reference evidence="4" key="1">
    <citation type="submission" date="2024-04" db="EMBL/GenBank/DDBJ databases">
        <title>Salinicola lusitanus LLJ914,a marine bacterium isolated from the Okinawa Trough.</title>
        <authorList>
            <person name="Li J."/>
        </authorList>
    </citation>
    <scope>NUCLEOTIDE SEQUENCE [LARGE SCALE GENOMIC DNA]</scope>
</reference>
<feature type="compositionally biased region" description="Low complexity" evidence="2">
    <location>
        <begin position="67"/>
        <end position="77"/>
    </location>
</feature>
<feature type="region of interest" description="Disordered" evidence="2">
    <location>
        <begin position="67"/>
        <end position="89"/>
    </location>
</feature>
<evidence type="ECO:0000313" key="3">
    <source>
        <dbReference type="EMBL" id="KAK7889023.1"/>
    </source>
</evidence>
<keyword evidence="4" id="KW-1185">Reference proteome</keyword>
<name>A0AAW0N1P5_9GOBI</name>
<proteinExistence type="predicted"/>
<evidence type="ECO:0000256" key="2">
    <source>
        <dbReference type="SAM" id="MobiDB-lite"/>
    </source>
</evidence>
<feature type="region of interest" description="Disordered" evidence="2">
    <location>
        <begin position="11"/>
        <end position="38"/>
    </location>
</feature>
<feature type="coiled-coil region" evidence="1">
    <location>
        <begin position="232"/>
        <end position="280"/>
    </location>
</feature>
<keyword evidence="1" id="KW-0175">Coiled coil</keyword>
<accession>A0AAW0N1P5</accession>
<dbReference type="PANTHER" id="PTHR11505">
    <property type="entry name" value="L1 TRANSPOSABLE ELEMENT-RELATED"/>
    <property type="match status" value="1"/>
</dbReference>